<dbReference type="EMBL" id="CP076114">
    <property type="protein sequence ID" value="UUD64789.1"/>
    <property type="molecule type" value="Genomic_DNA"/>
</dbReference>
<evidence type="ECO:0000313" key="3">
    <source>
        <dbReference type="Proteomes" id="UP000887421"/>
    </source>
</evidence>
<dbReference type="InterPro" id="IPR011990">
    <property type="entry name" value="TPR-like_helical_dom_sf"/>
</dbReference>
<dbReference type="Gene3D" id="1.25.40.10">
    <property type="entry name" value="Tetratricopeptide repeat domain"/>
    <property type="match status" value="1"/>
</dbReference>
<evidence type="ECO:0008006" key="4">
    <source>
        <dbReference type="Google" id="ProtNLM"/>
    </source>
</evidence>
<evidence type="ECO:0000313" key="2">
    <source>
        <dbReference type="EMBL" id="UUD64789.1"/>
    </source>
</evidence>
<feature type="region of interest" description="Disordered" evidence="1">
    <location>
        <begin position="115"/>
        <end position="137"/>
    </location>
</feature>
<reference evidence="2" key="1">
    <citation type="submission" date="2021-05" db="EMBL/GenBank/DDBJ databases">
        <title>Complete genome sequence of Pseudomonas seleniipraecipitans strain D1-6.</title>
        <authorList>
            <person name="Lafi F."/>
            <person name="Eida A."/>
            <person name="Alam I."/>
            <person name="Hert H."/>
            <person name="Saad M."/>
        </authorList>
    </citation>
    <scope>NUCLEOTIDE SEQUENCE</scope>
    <source>
        <strain evidence="2">D1-6</strain>
    </source>
</reference>
<protein>
    <recommendedName>
        <fullName evidence="4">Sel1 repeat family protein</fullName>
    </recommendedName>
</protein>
<name>A0ABY5J9Q5_9GAMM</name>
<organism evidence="2 3">
    <name type="scientific">Phytopseudomonas seleniipraecipitans</name>
    <dbReference type="NCBI Taxonomy" id="640205"/>
    <lineage>
        <taxon>Bacteria</taxon>
        <taxon>Pseudomonadati</taxon>
        <taxon>Pseudomonadota</taxon>
        <taxon>Gammaproteobacteria</taxon>
        <taxon>Pseudomonadales</taxon>
        <taxon>Pseudomonadaceae</taxon>
        <taxon>Phytopseudomonas</taxon>
    </lineage>
</organism>
<dbReference type="RefSeq" id="WP_070882028.1">
    <property type="nucleotide sequence ID" value="NZ_CP076114.1"/>
</dbReference>
<accession>A0ABY5J9Q5</accession>
<keyword evidence="3" id="KW-1185">Reference proteome</keyword>
<gene>
    <name evidence="2" type="ORF">D16iCDA_03570</name>
</gene>
<sequence length="137" mass="15350">MTNDAQKWYIAAAEQGDYYAMFRLATAGSDLCKAMGNCPKGTKEPGEWLKKLWATAEPLANDGDAEAMMIMYNAKADLEWLEKSADAGYAPAQWLLANRYLEGKGSFFPPWNRSEKVEELPKSSAEGDMPRLYRRVA</sequence>
<dbReference type="SUPFAM" id="SSF81901">
    <property type="entry name" value="HCP-like"/>
    <property type="match status" value="1"/>
</dbReference>
<evidence type="ECO:0000256" key="1">
    <source>
        <dbReference type="SAM" id="MobiDB-lite"/>
    </source>
</evidence>
<dbReference type="Proteomes" id="UP000887421">
    <property type="component" value="Chromosome"/>
</dbReference>
<proteinExistence type="predicted"/>